<reference evidence="3 4" key="1">
    <citation type="submission" date="2018-08" db="EMBL/GenBank/DDBJ databases">
        <title>Genome and evolution of the arbuscular mycorrhizal fungus Diversispora epigaea (formerly Glomus versiforme) and its bacterial endosymbionts.</title>
        <authorList>
            <person name="Sun X."/>
            <person name="Fei Z."/>
            <person name="Harrison M."/>
        </authorList>
    </citation>
    <scope>NUCLEOTIDE SEQUENCE [LARGE SCALE GENOMIC DNA]</scope>
    <source>
        <strain evidence="3 4">IT104</strain>
    </source>
</reference>
<dbReference type="InterPro" id="IPR011333">
    <property type="entry name" value="SKP1/BTB/POZ_sf"/>
</dbReference>
<gene>
    <name evidence="3" type="ORF">Glove_37g123</name>
</gene>
<evidence type="ECO:0000313" key="3">
    <source>
        <dbReference type="EMBL" id="RHZ87275.1"/>
    </source>
</evidence>
<evidence type="ECO:0000259" key="1">
    <source>
        <dbReference type="PROSITE" id="PS50097"/>
    </source>
</evidence>
<feature type="domain" description="BTB" evidence="1">
    <location>
        <begin position="23"/>
        <end position="93"/>
    </location>
</feature>
<dbReference type="EMBL" id="PQFF01000035">
    <property type="protein sequence ID" value="RHZ87275.1"/>
    <property type="molecule type" value="Genomic_DNA"/>
</dbReference>
<evidence type="ECO:0000313" key="4">
    <source>
        <dbReference type="Proteomes" id="UP000266861"/>
    </source>
</evidence>
<dbReference type="InterPro" id="IPR006571">
    <property type="entry name" value="TLDc_dom"/>
</dbReference>
<keyword evidence="4" id="KW-1185">Reference proteome</keyword>
<dbReference type="CDD" id="cd18186">
    <property type="entry name" value="BTB_POZ_ZBTB_KLHL-like"/>
    <property type="match status" value="1"/>
</dbReference>
<name>A0A397JG03_9GLOM</name>
<dbReference type="Pfam" id="PF00651">
    <property type="entry name" value="BTB"/>
    <property type="match status" value="1"/>
</dbReference>
<dbReference type="PROSITE" id="PS50097">
    <property type="entry name" value="BTB"/>
    <property type="match status" value="1"/>
</dbReference>
<evidence type="ECO:0000259" key="2">
    <source>
        <dbReference type="PROSITE" id="PS51886"/>
    </source>
</evidence>
<dbReference type="SMART" id="SM00225">
    <property type="entry name" value="BTB"/>
    <property type="match status" value="1"/>
</dbReference>
<dbReference type="SMART" id="SM00584">
    <property type="entry name" value="TLDc"/>
    <property type="match status" value="1"/>
</dbReference>
<dbReference type="AlphaFoldDB" id="A0A397JG03"/>
<accession>A0A397JG03</accession>
<feature type="domain" description="TLDc" evidence="2">
    <location>
        <begin position="302"/>
        <end position="473"/>
    </location>
</feature>
<dbReference type="PANTHER" id="PTHR24410:SF23">
    <property type="entry name" value="BTB DOMAIN-CONTAINING PROTEIN-RELATED"/>
    <property type="match status" value="1"/>
</dbReference>
<dbReference type="SUPFAM" id="SSF54695">
    <property type="entry name" value="POZ domain"/>
    <property type="match status" value="1"/>
</dbReference>
<evidence type="ECO:0008006" key="5">
    <source>
        <dbReference type="Google" id="ProtNLM"/>
    </source>
</evidence>
<dbReference type="OrthoDB" id="45365at2759"/>
<organism evidence="3 4">
    <name type="scientific">Diversispora epigaea</name>
    <dbReference type="NCBI Taxonomy" id="1348612"/>
    <lineage>
        <taxon>Eukaryota</taxon>
        <taxon>Fungi</taxon>
        <taxon>Fungi incertae sedis</taxon>
        <taxon>Mucoromycota</taxon>
        <taxon>Glomeromycotina</taxon>
        <taxon>Glomeromycetes</taxon>
        <taxon>Diversisporales</taxon>
        <taxon>Diversisporaceae</taxon>
        <taxon>Diversispora</taxon>
    </lineage>
</organism>
<sequence>MTTKFYDRLSNDLTQLLENPFDCNVTIEVGEEPASQIFEAHSYILQSRSPYFKKKFNESPFNENHELKMPDISTKVFNVIINYIYGGTISLEKLENSIVFDLLIASHELDLDELVEHLQNHLVTNNSSWLRLNFAHVYQTSFQKNFEIIQKFCNNIIVKHPETVLESENFNFLPEDVLISIIRLDNLQLEEDKIWDYVIQWGMAKNPNLPANLDEWTSDNFLTLKTTLKNCLPHIRYFNISGELTLKKLYPYQQLFEPKLWLDILTRFLTPNEPISSPILPPRNILNVTLPTRTRTTPIPSNIITDERALEISSWIDRKETPYTENNPYEFKLLVRGSKDGFDVKTILKFCDKVSNTVIVLKVKGTGEIIGGYNPLEIYNNMYGQWYSSENSFAFSLKTKNQENSIVSRVTNFNYAIYYNSSDSYFQFGRILCLRGNLKTGKGSICSTEYYEKQIRSNTSVFSVEEFEVFKVSPKK</sequence>
<dbReference type="InterPro" id="IPR051481">
    <property type="entry name" value="BTB-POZ/Galectin-3-binding"/>
</dbReference>
<dbReference type="PROSITE" id="PS51886">
    <property type="entry name" value="TLDC"/>
    <property type="match status" value="1"/>
</dbReference>
<proteinExistence type="predicted"/>
<dbReference type="Pfam" id="PF07534">
    <property type="entry name" value="TLD"/>
    <property type="match status" value="1"/>
</dbReference>
<dbReference type="Pfam" id="PF07707">
    <property type="entry name" value="BACK"/>
    <property type="match status" value="1"/>
</dbReference>
<dbReference type="PANTHER" id="PTHR24410">
    <property type="entry name" value="HL07962P-RELATED"/>
    <property type="match status" value="1"/>
</dbReference>
<protein>
    <recommendedName>
        <fullName evidence="5">BTB domain-containing protein</fullName>
    </recommendedName>
</protein>
<comment type="caution">
    <text evidence="3">The sequence shown here is derived from an EMBL/GenBank/DDBJ whole genome shotgun (WGS) entry which is preliminary data.</text>
</comment>
<dbReference type="InterPro" id="IPR000210">
    <property type="entry name" value="BTB/POZ_dom"/>
</dbReference>
<dbReference type="Gene3D" id="3.30.710.10">
    <property type="entry name" value="Potassium Channel Kv1.1, Chain A"/>
    <property type="match status" value="1"/>
</dbReference>
<dbReference type="Proteomes" id="UP000266861">
    <property type="component" value="Unassembled WGS sequence"/>
</dbReference>
<dbReference type="Gene3D" id="1.25.40.420">
    <property type="match status" value="1"/>
</dbReference>
<dbReference type="InterPro" id="IPR011705">
    <property type="entry name" value="BACK"/>
</dbReference>